<keyword evidence="2" id="KW-1185">Reference proteome</keyword>
<dbReference type="AlphaFoldDB" id="A0A1H8J6C8"/>
<accession>A0A1H8J6C8</accession>
<evidence type="ECO:0000313" key="1">
    <source>
        <dbReference type="EMBL" id="SEN76503.1"/>
    </source>
</evidence>
<dbReference type="STRING" id="551995.SAMN05192574_10469"/>
<name>A0A1H8J6C8_9SPHI</name>
<gene>
    <name evidence="1" type="ORF">SAMN05192574_10469</name>
</gene>
<dbReference type="RefSeq" id="WP_091211191.1">
    <property type="nucleotide sequence ID" value="NZ_FOCL01000004.1"/>
</dbReference>
<reference evidence="2" key="1">
    <citation type="submission" date="2016-10" db="EMBL/GenBank/DDBJ databases">
        <authorList>
            <person name="Varghese N."/>
            <person name="Submissions S."/>
        </authorList>
    </citation>
    <scope>NUCLEOTIDE SEQUENCE [LARGE SCALE GENOMIC DNA]</scope>
    <source>
        <strain evidence="2">Gh-48</strain>
    </source>
</reference>
<protein>
    <submittedName>
        <fullName evidence="1">Uncharacterized protein</fullName>
    </submittedName>
</protein>
<dbReference type="OrthoDB" id="798034at2"/>
<dbReference type="Proteomes" id="UP000198942">
    <property type="component" value="Unassembled WGS sequence"/>
</dbReference>
<dbReference type="EMBL" id="FOCL01000004">
    <property type="protein sequence ID" value="SEN76503.1"/>
    <property type="molecule type" value="Genomic_DNA"/>
</dbReference>
<organism evidence="1 2">
    <name type="scientific">Mucilaginibacter gossypiicola</name>
    <dbReference type="NCBI Taxonomy" id="551995"/>
    <lineage>
        <taxon>Bacteria</taxon>
        <taxon>Pseudomonadati</taxon>
        <taxon>Bacteroidota</taxon>
        <taxon>Sphingobacteriia</taxon>
        <taxon>Sphingobacteriales</taxon>
        <taxon>Sphingobacteriaceae</taxon>
        <taxon>Mucilaginibacter</taxon>
    </lineage>
</organism>
<evidence type="ECO:0000313" key="2">
    <source>
        <dbReference type="Proteomes" id="UP000198942"/>
    </source>
</evidence>
<sequence>MKESATFHRPFLRTKGFSTFHIHIFELILLGKANREINRLMGYTPKSHMVVDHSRQVMNKLLSYEGLCKRDYKDRVVYPRKYQFWWKKLLEKHKNTLIQKAIIPEYYEDVAPGI</sequence>
<proteinExistence type="predicted"/>